<accession>B9REY4</accession>
<dbReference type="PROSITE" id="PS51222">
    <property type="entry name" value="DCD"/>
    <property type="match status" value="1"/>
</dbReference>
<gene>
    <name evidence="3" type="ORF">RCOM_1429700</name>
</gene>
<organism evidence="3 4">
    <name type="scientific">Ricinus communis</name>
    <name type="common">Castor bean</name>
    <dbReference type="NCBI Taxonomy" id="3988"/>
    <lineage>
        <taxon>Eukaryota</taxon>
        <taxon>Viridiplantae</taxon>
        <taxon>Streptophyta</taxon>
        <taxon>Embryophyta</taxon>
        <taxon>Tracheophyta</taxon>
        <taxon>Spermatophyta</taxon>
        <taxon>Magnoliopsida</taxon>
        <taxon>eudicotyledons</taxon>
        <taxon>Gunneridae</taxon>
        <taxon>Pentapetalae</taxon>
        <taxon>rosids</taxon>
        <taxon>fabids</taxon>
        <taxon>Malpighiales</taxon>
        <taxon>Euphorbiaceae</taxon>
        <taxon>Acalyphoideae</taxon>
        <taxon>Acalypheae</taxon>
        <taxon>Ricinus</taxon>
    </lineage>
</organism>
<keyword evidence="4" id="KW-1185">Reference proteome</keyword>
<dbReference type="PANTHER" id="PTHR46444">
    <property type="entry name" value="DCD (DEVELOPMENT AND CELL DEATH) DOMAIN PROTEIN-RELATED"/>
    <property type="match status" value="1"/>
</dbReference>
<dbReference type="Pfam" id="PF10539">
    <property type="entry name" value="Dev_Cell_Death"/>
    <property type="match status" value="1"/>
</dbReference>
<feature type="region of interest" description="Disordered" evidence="1">
    <location>
        <begin position="586"/>
        <end position="611"/>
    </location>
</feature>
<dbReference type="KEGG" id="rcu:8280234"/>
<dbReference type="EMBL" id="EQ973777">
    <property type="protein sequence ID" value="EEF49755.1"/>
    <property type="molecule type" value="Genomic_DNA"/>
</dbReference>
<dbReference type="InParanoid" id="B9REY4"/>
<feature type="domain" description="DCD" evidence="2">
    <location>
        <begin position="198"/>
        <end position="325"/>
    </location>
</feature>
<feature type="compositionally biased region" description="Basic and acidic residues" evidence="1">
    <location>
        <begin position="1"/>
        <end position="14"/>
    </location>
</feature>
<dbReference type="eggNOG" id="ENOG502QY8D">
    <property type="taxonomic scope" value="Eukaryota"/>
</dbReference>
<feature type="compositionally biased region" description="Basic residues" evidence="1">
    <location>
        <begin position="59"/>
        <end position="73"/>
    </location>
</feature>
<dbReference type="Proteomes" id="UP000008311">
    <property type="component" value="Unassembled WGS sequence"/>
</dbReference>
<dbReference type="FunCoup" id="B9REY4">
    <property type="interactions" value="871"/>
</dbReference>
<protein>
    <recommendedName>
        <fullName evidence="2">DCD domain-containing protein</fullName>
    </recommendedName>
</protein>
<feature type="region of interest" description="Disordered" evidence="1">
    <location>
        <begin position="1"/>
        <end position="197"/>
    </location>
</feature>
<dbReference type="AlphaFoldDB" id="B9REY4"/>
<sequence>MEQENKIKEADKPAEASATSLASEQTNEEAARKSQSSEMNNRRAENPGEGPIKAESSKKRTPKSLKAKSKIKKGSPGGISLKTEKTKGNQQFWGRNRKKKNKSAIKEKEEDNKNESANNKNQSSREDKIQKNSALEEHSGKGQGTQKNQEKIAGCSRSQRNQKSEDKHGGQDKSSRNPKNKGKLDLKEKSQGDQKKKEKLGGLIFMCNSRTKPDCFRYQVMGMTSSKKDLVLGVKPGLKLFLYDFDFRLMYGIYQASSSGGMRLEPKAFGGSFPVQVRFSVHKDCVPLPESVFKKAIKDNYDASNKFDIELTIPQVRKLSELFRPVAFQSVKLAAVPVHSVPVTTIREREVYDRLRESRPHSDRETFVRVNGDSRRYPVRSRERDQHIEHREVVPIHREEAPHDLYMSEKEYRTYGLQRERRNLTPSHIAASALDCYPRNLEKEHLIRQPAPPYSDTVPVLRESVLADPLYSTQREFRTYNIGGRSELLNAAPSVSAVSSSSAVAALDSYRRDPYNSYQFGTSSASVYSLPPRREEVSLGSYYIDGRRKTYLSEADPLHRRETDPVNKLYLKYGVEPLSDYKQVHEEAKRETVPPPVSSRYSFAGPSVSYR</sequence>
<evidence type="ECO:0000259" key="2">
    <source>
        <dbReference type="PROSITE" id="PS51222"/>
    </source>
</evidence>
<dbReference type="STRING" id="3988.B9REY4"/>
<evidence type="ECO:0000313" key="3">
    <source>
        <dbReference type="EMBL" id="EEF49755.1"/>
    </source>
</evidence>
<dbReference type="OrthoDB" id="1920894at2759"/>
<reference evidence="4" key="1">
    <citation type="journal article" date="2010" name="Nat. Biotechnol.">
        <title>Draft genome sequence of the oilseed species Ricinus communis.</title>
        <authorList>
            <person name="Chan A.P."/>
            <person name="Crabtree J."/>
            <person name="Zhao Q."/>
            <person name="Lorenzi H."/>
            <person name="Orvis J."/>
            <person name="Puiu D."/>
            <person name="Melake-Berhan A."/>
            <person name="Jones K.M."/>
            <person name="Redman J."/>
            <person name="Chen G."/>
            <person name="Cahoon E.B."/>
            <person name="Gedil M."/>
            <person name="Stanke M."/>
            <person name="Haas B.J."/>
            <person name="Wortman J.R."/>
            <person name="Fraser-Liggett C.M."/>
            <person name="Ravel J."/>
            <person name="Rabinowicz P.D."/>
        </authorList>
    </citation>
    <scope>NUCLEOTIDE SEQUENCE [LARGE SCALE GENOMIC DNA]</scope>
    <source>
        <strain evidence="4">cv. Hale</strain>
    </source>
</reference>
<proteinExistence type="predicted"/>
<name>B9REY4_RICCO</name>
<feature type="compositionally biased region" description="Basic and acidic residues" evidence="1">
    <location>
        <begin position="182"/>
        <end position="197"/>
    </location>
</feature>
<dbReference type="InterPro" id="IPR013989">
    <property type="entry name" value="Dev_and_cell_death_domain"/>
</dbReference>
<feature type="compositionally biased region" description="Basic and acidic residues" evidence="1">
    <location>
        <begin position="123"/>
        <end position="140"/>
    </location>
</feature>
<feature type="compositionally biased region" description="Basic and acidic residues" evidence="1">
    <location>
        <begin position="162"/>
        <end position="175"/>
    </location>
</feature>
<evidence type="ECO:0000313" key="4">
    <source>
        <dbReference type="Proteomes" id="UP000008311"/>
    </source>
</evidence>
<dbReference type="PANTHER" id="PTHR46444:SF3">
    <property type="entry name" value="DCD (DEVELOPMENT AND CELL DEATH) DOMAIN PROTEIN"/>
    <property type="match status" value="1"/>
</dbReference>
<dbReference type="SMART" id="SM00767">
    <property type="entry name" value="DCD"/>
    <property type="match status" value="1"/>
</dbReference>
<feature type="compositionally biased region" description="Basic and acidic residues" evidence="1">
    <location>
        <begin position="104"/>
        <end position="114"/>
    </location>
</feature>
<evidence type="ECO:0000256" key="1">
    <source>
        <dbReference type="SAM" id="MobiDB-lite"/>
    </source>
</evidence>